<feature type="region of interest" description="Disordered" evidence="1">
    <location>
        <begin position="10"/>
        <end position="60"/>
    </location>
</feature>
<evidence type="ECO:0000313" key="3">
    <source>
        <dbReference type="Proteomes" id="UP000299102"/>
    </source>
</evidence>
<accession>A0A4C1ZSH3</accession>
<feature type="compositionally biased region" description="Basic and acidic residues" evidence="1">
    <location>
        <begin position="37"/>
        <end position="51"/>
    </location>
</feature>
<sequence>MTIIVYITNSNSNASPVTAGRSSGGRTSARSGPARRAPPEPRAFQKERDPITEAPSAARAPRAGYCLRAGITIFPCGRERSATALTHNMPLRPIRRYCSSTHFVPEQHLVVGVVLKRSRRERLLGRALARVELHRHRRRRSSK</sequence>
<reference evidence="2 3" key="1">
    <citation type="journal article" date="2019" name="Commun. Biol.">
        <title>The bagworm genome reveals a unique fibroin gene that provides high tensile strength.</title>
        <authorList>
            <person name="Kono N."/>
            <person name="Nakamura H."/>
            <person name="Ohtoshi R."/>
            <person name="Tomita M."/>
            <person name="Numata K."/>
            <person name="Arakawa K."/>
        </authorList>
    </citation>
    <scope>NUCLEOTIDE SEQUENCE [LARGE SCALE GENOMIC DNA]</scope>
</reference>
<dbReference type="AlphaFoldDB" id="A0A4C1ZSH3"/>
<evidence type="ECO:0000313" key="2">
    <source>
        <dbReference type="EMBL" id="GBP90372.1"/>
    </source>
</evidence>
<organism evidence="2 3">
    <name type="scientific">Eumeta variegata</name>
    <name type="common">Bagworm moth</name>
    <name type="synonym">Eumeta japonica</name>
    <dbReference type="NCBI Taxonomy" id="151549"/>
    <lineage>
        <taxon>Eukaryota</taxon>
        <taxon>Metazoa</taxon>
        <taxon>Ecdysozoa</taxon>
        <taxon>Arthropoda</taxon>
        <taxon>Hexapoda</taxon>
        <taxon>Insecta</taxon>
        <taxon>Pterygota</taxon>
        <taxon>Neoptera</taxon>
        <taxon>Endopterygota</taxon>
        <taxon>Lepidoptera</taxon>
        <taxon>Glossata</taxon>
        <taxon>Ditrysia</taxon>
        <taxon>Tineoidea</taxon>
        <taxon>Psychidae</taxon>
        <taxon>Oiketicinae</taxon>
        <taxon>Eumeta</taxon>
    </lineage>
</organism>
<name>A0A4C1ZSH3_EUMVA</name>
<dbReference type="Proteomes" id="UP000299102">
    <property type="component" value="Unassembled WGS sequence"/>
</dbReference>
<protein>
    <submittedName>
        <fullName evidence="2">Uncharacterized protein</fullName>
    </submittedName>
</protein>
<evidence type="ECO:0000256" key="1">
    <source>
        <dbReference type="SAM" id="MobiDB-lite"/>
    </source>
</evidence>
<dbReference type="EMBL" id="BGZK01002078">
    <property type="protein sequence ID" value="GBP90372.1"/>
    <property type="molecule type" value="Genomic_DNA"/>
</dbReference>
<comment type="caution">
    <text evidence="2">The sequence shown here is derived from an EMBL/GenBank/DDBJ whole genome shotgun (WGS) entry which is preliminary data.</text>
</comment>
<proteinExistence type="predicted"/>
<feature type="compositionally biased region" description="Low complexity" evidence="1">
    <location>
        <begin position="19"/>
        <end position="35"/>
    </location>
</feature>
<keyword evidence="3" id="KW-1185">Reference proteome</keyword>
<gene>
    <name evidence="2" type="ORF">EVAR_49101_1</name>
</gene>